<evidence type="ECO:0000256" key="11">
    <source>
        <dbReference type="HAMAP-Rule" id="MF_01393"/>
    </source>
</evidence>
<comment type="subcellular location">
    <subcellularLocation>
        <location evidence="11 12">Cell membrane</location>
        <topology evidence="11 12">Multi-pass membrane protein</topology>
    </subcellularLocation>
    <subcellularLocation>
        <location evidence="1">Membrane</location>
        <topology evidence="1">Multi-pass membrane protein</topology>
    </subcellularLocation>
</comment>
<dbReference type="EMBL" id="SOCP01000004">
    <property type="protein sequence ID" value="TDV53990.1"/>
    <property type="molecule type" value="Genomic_DNA"/>
</dbReference>
<keyword evidence="5 11" id="KW-0812">Transmembrane</keyword>
<dbReference type="Gene3D" id="1.20.120.220">
    <property type="entry name" value="ATP synthase, F0 complex, subunit A"/>
    <property type="match status" value="1"/>
</dbReference>
<comment type="similarity">
    <text evidence="2 11 12">Belongs to the ATPase A chain family.</text>
</comment>
<evidence type="ECO:0000256" key="12">
    <source>
        <dbReference type="RuleBase" id="RU000483"/>
    </source>
</evidence>
<dbReference type="GO" id="GO:0045259">
    <property type="term" value="C:proton-transporting ATP synthase complex"/>
    <property type="evidence" value="ECO:0007669"/>
    <property type="project" value="UniProtKB-KW"/>
</dbReference>
<dbReference type="GO" id="GO:0005886">
    <property type="term" value="C:plasma membrane"/>
    <property type="evidence" value="ECO:0007669"/>
    <property type="project" value="UniProtKB-SubCell"/>
</dbReference>
<protein>
    <recommendedName>
        <fullName evidence="11 12">ATP synthase subunit a</fullName>
    </recommendedName>
    <alternativeName>
        <fullName evidence="11">ATP synthase F0 sector subunit a</fullName>
    </alternativeName>
    <alternativeName>
        <fullName evidence="11">F-ATPase subunit 6</fullName>
    </alternativeName>
</protein>
<gene>
    <name evidence="11" type="primary">atpB</name>
    <name evidence="13" type="ORF">CLV71_104459</name>
</gene>
<dbReference type="PANTHER" id="PTHR11410:SF0">
    <property type="entry name" value="ATP SYNTHASE SUBUNIT A"/>
    <property type="match status" value="1"/>
</dbReference>
<keyword evidence="6 11" id="KW-0375">Hydrogen ion transport</keyword>
<evidence type="ECO:0000256" key="10">
    <source>
        <dbReference type="ARBA" id="ARBA00023310"/>
    </source>
</evidence>
<reference evidence="13 14" key="1">
    <citation type="submission" date="2019-03" db="EMBL/GenBank/DDBJ databases">
        <title>Genomic Encyclopedia of Archaeal and Bacterial Type Strains, Phase II (KMG-II): from individual species to whole genera.</title>
        <authorList>
            <person name="Goeker M."/>
        </authorList>
    </citation>
    <scope>NUCLEOTIDE SEQUENCE [LARGE SCALE GENOMIC DNA]</scope>
    <source>
        <strain evidence="13 14">DSM 45499</strain>
    </source>
</reference>
<keyword evidence="11" id="KW-1003">Cell membrane</keyword>
<evidence type="ECO:0000256" key="7">
    <source>
        <dbReference type="ARBA" id="ARBA00022989"/>
    </source>
</evidence>
<dbReference type="InterPro" id="IPR000568">
    <property type="entry name" value="ATP_synth_F0_asu"/>
</dbReference>
<keyword evidence="14" id="KW-1185">Reference proteome</keyword>
<feature type="transmembrane region" description="Helical" evidence="11">
    <location>
        <begin position="118"/>
        <end position="138"/>
    </location>
</feature>
<evidence type="ECO:0000256" key="8">
    <source>
        <dbReference type="ARBA" id="ARBA00023065"/>
    </source>
</evidence>
<dbReference type="OrthoDB" id="9809130at2"/>
<keyword evidence="9 11" id="KW-0472">Membrane</keyword>
<feature type="transmembrane region" description="Helical" evidence="11">
    <location>
        <begin position="183"/>
        <end position="208"/>
    </location>
</feature>
<organism evidence="13 14">
    <name type="scientific">Actinophytocola oryzae</name>
    <dbReference type="NCBI Taxonomy" id="502181"/>
    <lineage>
        <taxon>Bacteria</taxon>
        <taxon>Bacillati</taxon>
        <taxon>Actinomycetota</taxon>
        <taxon>Actinomycetes</taxon>
        <taxon>Pseudonocardiales</taxon>
        <taxon>Pseudonocardiaceae</taxon>
    </lineage>
</organism>
<evidence type="ECO:0000256" key="2">
    <source>
        <dbReference type="ARBA" id="ARBA00006810"/>
    </source>
</evidence>
<comment type="caution">
    <text evidence="13">The sequence shown here is derived from an EMBL/GenBank/DDBJ whole genome shotgun (WGS) entry which is preliminary data.</text>
</comment>
<evidence type="ECO:0000256" key="3">
    <source>
        <dbReference type="ARBA" id="ARBA00022448"/>
    </source>
</evidence>
<evidence type="ECO:0000256" key="4">
    <source>
        <dbReference type="ARBA" id="ARBA00022547"/>
    </source>
</evidence>
<evidence type="ECO:0000313" key="13">
    <source>
        <dbReference type="EMBL" id="TDV53990.1"/>
    </source>
</evidence>
<dbReference type="HAMAP" id="MF_01393">
    <property type="entry name" value="ATP_synth_a_bact"/>
    <property type="match status" value="1"/>
</dbReference>
<comment type="function">
    <text evidence="11 12">Key component of the proton channel; it plays a direct role in the translocation of protons across the membrane.</text>
</comment>
<dbReference type="PANTHER" id="PTHR11410">
    <property type="entry name" value="ATP SYNTHASE SUBUNIT A"/>
    <property type="match status" value="1"/>
</dbReference>
<dbReference type="CDD" id="cd00310">
    <property type="entry name" value="ATP-synt_Fo_a_6"/>
    <property type="match status" value="1"/>
</dbReference>
<accession>A0A4R7VVF0</accession>
<dbReference type="SUPFAM" id="SSF81336">
    <property type="entry name" value="F1F0 ATP synthase subunit A"/>
    <property type="match status" value="1"/>
</dbReference>
<dbReference type="NCBIfam" id="TIGR01131">
    <property type="entry name" value="ATP_synt_6_or_A"/>
    <property type="match status" value="1"/>
</dbReference>
<dbReference type="Proteomes" id="UP000294927">
    <property type="component" value="Unassembled WGS sequence"/>
</dbReference>
<dbReference type="AlphaFoldDB" id="A0A4R7VVF0"/>
<feature type="transmembrane region" description="Helical" evidence="11">
    <location>
        <begin position="89"/>
        <end position="112"/>
    </location>
</feature>
<dbReference type="RefSeq" id="WP_133902992.1">
    <property type="nucleotide sequence ID" value="NZ_SOCP01000004.1"/>
</dbReference>
<dbReference type="PRINTS" id="PR00123">
    <property type="entry name" value="ATPASEA"/>
</dbReference>
<sequence length="260" mass="28841">MRALWLAEGGEFVPPTARDFDLGPLFLGITKPMLLVVLSVVIIAVFFLMASRRLSIVPTKFTFVAESVYDFGRNNIARDLIGSKEFTPFVPLIVSLFTFVLVNNIFGLIPIIQFPTMAHIGFPAALSVLIVYPLWHYLGIRKFGFFGHIKHQLVPPGVPKPVLVLLVPVEAFVKFFMNPLTHAIRVFAAMFAGHLILIVFTLAGEYLLLEASVPLKPVSLVSWLFAIAMTFVEALIQVLQAYIFALLAANYIAAAINDEH</sequence>
<proteinExistence type="inferred from homology"/>
<dbReference type="Pfam" id="PF00119">
    <property type="entry name" value="ATP-synt_A"/>
    <property type="match status" value="1"/>
</dbReference>
<dbReference type="GO" id="GO:0046933">
    <property type="term" value="F:proton-transporting ATP synthase activity, rotational mechanism"/>
    <property type="evidence" value="ECO:0007669"/>
    <property type="project" value="UniProtKB-UniRule"/>
</dbReference>
<keyword evidence="10 11" id="KW-0066">ATP synthesis</keyword>
<name>A0A4R7VVF0_9PSEU</name>
<dbReference type="InterPro" id="IPR035908">
    <property type="entry name" value="F0_ATP_A_sf"/>
</dbReference>
<evidence type="ECO:0000313" key="14">
    <source>
        <dbReference type="Proteomes" id="UP000294927"/>
    </source>
</evidence>
<evidence type="ECO:0000256" key="1">
    <source>
        <dbReference type="ARBA" id="ARBA00004141"/>
    </source>
</evidence>
<keyword evidence="4 11" id="KW-0138">CF(0)</keyword>
<evidence type="ECO:0000256" key="6">
    <source>
        <dbReference type="ARBA" id="ARBA00022781"/>
    </source>
</evidence>
<evidence type="ECO:0000256" key="5">
    <source>
        <dbReference type="ARBA" id="ARBA00022692"/>
    </source>
</evidence>
<keyword evidence="7 11" id="KW-1133">Transmembrane helix</keyword>
<keyword evidence="8 11" id="KW-0406">Ion transport</keyword>
<evidence type="ECO:0000256" key="9">
    <source>
        <dbReference type="ARBA" id="ARBA00023136"/>
    </source>
</evidence>
<feature type="transmembrane region" description="Helical" evidence="11">
    <location>
        <begin position="220"/>
        <end position="253"/>
    </location>
</feature>
<feature type="transmembrane region" description="Helical" evidence="11">
    <location>
        <begin position="32"/>
        <end position="50"/>
    </location>
</feature>
<keyword evidence="3 11" id="KW-0813">Transport</keyword>
<dbReference type="InterPro" id="IPR045083">
    <property type="entry name" value="ATP_synth_F0_asu_bact/mt"/>
</dbReference>